<evidence type="ECO:0000256" key="5">
    <source>
        <dbReference type="ARBA" id="ARBA00023136"/>
    </source>
</evidence>
<evidence type="ECO:0000259" key="9">
    <source>
        <dbReference type="PROSITE" id="PS50850"/>
    </source>
</evidence>
<dbReference type="InterPro" id="IPR020846">
    <property type="entry name" value="MFS_dom"/>
</dbReference>
<keyword evidence="3 8" id="KW-0812">Transmembrane</keyword>
<evidence type="ECO:0000256" key="2">
    <source>
        <dbReference type="ARBA" id="ARBA00022448"/>
    </source>
</evidence>
<dbReference type="AlphaFoldDB" id="A0A165DI07"/>
<keyword evidence="2" id="KW-0813">Transport</keyword>
<feature type="transmembrane region" description="Helical" evidence="8">
    <location>
        <begin position="402"/>
        <end position="423"/>
    </location>
</feature>
<keyword evidence="4 8" id="KW-1133">Transmembrane helix</keyword>
<feature type="domain" description="Major facilitator superfamily (MFS) profile" evidence="9">
    <location>
        <begin position="53"/>
        <end position="492"/>
    </location>
</feature>
<dbReference type="PANTHER" id="PTHR23502:SF51">
    <property type="entry name" value="QUINIDINE RESISTANCE PROTEIN 1-RELATED"/>
    <property type="match status" value="1"/>
</dbReference>
<dbReference type="OrthoDB" id="440553at2759"/>
<feature type="transmembrane region" description="Helical" evidence="8">
    <location>
        <begin position="322"/>
        <end position="346"/>
    </location>
</feature>
<dbReference type="GO" id="GO:0005886">
    <property type="term" value="C:plasma membrane"/>
    <property type="evidence" value="ECO:0007669"/>
    <property type="project" value="TreeGrafter"/>
</dbReference>
<feature type="compositionally biased region" description="Basic and acidic residues" evidence="7">
    <location>
        <begin position="504"/>
        <end position="522"/>
    </location>
</feature>
<feature type="compositionally biased region" description="Basic and acidic residues" evidence="7">
    <location>
        <begin position="12"/>
        <end position="23"/>
    </location>
</feature>
<feature type="transmembrane region" description="Helical" evidence="8">
    <location>
        <begin position="291"/>
        <end position="316"/>
    </location>
</feature>
<evidence type="ECO:0000256" key="3">
    <source>
        <dbReference type="ARBA" id="ARBA00022692"/>
    </source>
</evidence>
<feature type="transmembrane region" description="Helical" evidence="8">
    <location>
        <begin position="118"/>
        <end position="137"/>
    </location>
</feature>
<feature type="transmembrane region" description="Helical" evidence="8">
    <location>
        <begin position="210"/>
        <end position="229"/>
    </location>
</feature>
<evidence type="ECO:0000256" key="8">
    <source>
        <dbReference type="SAM" id="Phobius"/>
    </source>
</evidence>
<reference evidence="10 11" key="1">
    <citation type="journal article" date="2016" name="Mol. Biol. Evol.">
        <title>Comparative Genomics of Early-Diverging Mushroom-Forming Fungi Provides Insights into the Origins of Lignocellulose Decay Capabilities.</title>
        <authorList>
            <person name="Nagy L.G."/>
            <person name="Riley R."/>
            <person name="Tritt A."/>
            <person name="Adam C."/>
            <person name="Daum C."/>
            <person name="Floudas D."/>
            <person name="Sun H."/>
            <person name="Yadav J.S."/>
            <person name="Pangilinan J."/>
            <person name="Larsson K.H."/>
            <person name="Matsuura K."/>
            <person name="Barry K."/>
            <person name="Labutti K."/>
            <person name="Kuo R."/>
            <person name="Ohm R.A."/>
            <person name="Bhattacharya S.S."/>
            <person name="Shirouzu T."/>
            <person name="Yoshinaga Y."/>
            <person name="Martin F.M."/>
            <person name="Grigoriev I.V."/>
            <person name="Hibbett D.S."/>
        </authorList>
    </citation>
    <scope>NUCLEOTIDE SEQUENCE [LARGE SCALE GENOMIC DNA]</scope>
    <source>
        <strain evidence="10 11">HHB12029</strain>
    </source>
</reference>
<feature type="region of interest" description="Disordered" evidence="7">
    <location>
        <begin position="501"/>
        <end position="522"/>
    </location>
</feature>
<dbReference type="InParanoid" id="A0A165DI07"/>
<evidence type="ECO:0000256" key="4">
    <source>
        <dbReference type="ARBA" id="ARBA00022989"/>
    </source>
</evidence>
<dbReference type="GO" id="GO:0140115">
    <property type="term" value="P:export across plasma membrane"/>
    <property type="evidence" value="ECO:0007669"/>
    <property type="project" value="UniProtKB-ARBA"/>
</dbReference>
<dbReference type="GO" id="GO:0015137">
    <property type="term" value="F:citrate transmembrane transporter activity"/>
    <property type="evidence" value="ECO:0007669"/>
    <property type="project" value="UniProtKB-ARBA"/>
</dbReference>
<proteinExistence type="predicted"/>
<protein>
    <submittedName>
        <fullName evidence="10">MFS general substrate transporter</fullName>
    </submittedName>
</protein>
<sequence length="522" mass="56309">MSNDWTGSAQHRPNDPNEKKDDIEAAAVPPPVDALEPDKEQYSVWSHNEKITIVILTGAATMLSTMSGQIYFPAIPAIADAFRVSIEDINLTVTSYLVLQGLSPMILGPLADVKGRRLAYIICLTILCGSCIGMAVMPHDAYWLLVLLRCVQSAGSSSTISIGFGTVTDIATSEERGTLIGIAQLGPMLGPSIGPIIGGVLADKFGWRGIFWFMAAFAAAVEFALILLLPETLRKIVGNGSIPPPVHLRPLLPFLRRDRPDAEPLRNTPRDTSTFAALKHLNPRFLKEPDVVAILSSSACGFALFQALSATISPVLFETYPFLTQTTVGLCFLPVGVGAGLGSMIFGRIMDSEFRRFGGNKGARLPSDFPLEKARLRLVPAYLAVSLAAAVIFGWTPGRTSLAVPLVFNFTFGLSLMGVMNALQAICLDLLPGQGASITAANSMFRCLLGAGIVAAVDALRRILGNGWLFVLLSGACAITVLPLITYVRLYGPRLRKKRRVRKEAREAKEDEERRRANETSA</sequence>
<dbReference type="Proteomes" id="UP000077266">
    <property type="component" value="Unassembled WGS sequence"/>
</dbReference>
<feature type="transmembrane region" description="Helical" evidence="8">
    <location>
        <begin position="378"/>
        <end position="396"/>
    </location>
</feature>
<dbReference type="PANTHER" id="PTHR23502">
    <property type="entry name" value="MAJOR FACILITATOR SUPERFAMILY"/>
    <property type="match status" value="1"/>
</dbReference>
<dbReference type="PROSITE" id="PS50850">
    <property type="entry name" value="MFS"/>
    <property type="match status" value="1"/>
</dbReference>
<dbReference type="Pfam" id="PF07690">
    <property type="entry name" value="MFS_1"/>
    <property type="match status" value="1"/>
</dbReference>
<comment type="subcellular location">
    <subcellularLocation>
        <location evidence="1">Membrane</location>
        <topology evidence="1">Multi-pass membrane protein</topology>
    </subcellularLocation>
</comment>
<evidence type="ECO:0000256" key="1">
    <source>
        <dbReference type="ARBA" id="ARBA00004141"/>
    </source>
</evidence>
<organism evidence="10 11">
    <name type="scientific">Exidia glandulosa HHB12029</name>
    <dbReference type="NCBI Taxonomy" id="1314781"/>
    <lineage>
        <taxon>Eukaryota</taxon>
        <taxon>Fungi</taxon>
        <taxon>Dikarya</taxon>
        <taxon>Basidiomycota</taxon>
        <taxon>Agaricomycotina</taxon>
        <taxon>Agaricomycetes</taxon>
        <taxon>Auriculariales</taxon>
        <taxon>Exidiaceae</taxon>
        <taxon>Exidia</taxon>
    </lineage>
</organism>
<accession>A0A165DI07</accession>
<gene>
    <name evidence="10" type="ORF">EXIGLDRAFT_753772</name>
</gene>
<feature type="transmembrane region" description="Helical" evidence="8">
    <location>
        <begin position="92"/>
        <end position="111"/>
    </location>
</feature>
<feature type="transmembrane region" description="Helical" evidence="8">
    <location>
        <begin position="435"/>
        <end position="456"/>
    </location>
</feature>
<feature type="region of interest" description="Disordered" evidence="7">
    <location>
        <begin position="1"/>
        <end position="34"/>
    </location>
</feature>
<evidence type="ECO:0000256" key="6">
    <source>
        <dbReference type="ARBA" id="ARBA00023180"/>
    </source>
</evidence>
<evidence type="ECO:0000256" key="7">
    <source>
        <dbReference type="SAM" id="MobiDB-lite"/>
    </source>
</evidence>
<dbReference type="Gene3D" id="1.20.1250.20">
    <property type="entry name" value="MFS general substrate transporter like domains"/>
    <property type="match status" value="1"/>
</dbReference>
<dbReference type="InterPro" id="IPR011701">
    <property type="entry name" value="MFS"/>
</dbReference>
<dbReference type="FunFam" id="1.20.1250.20:FF:000172">
    <property type="entry name" value="MFS multidrug resistance transporter"/>
    <property type="match status" value="1"/>
</dbReference>
<dbReference type="STRING" id="1314781.A0A165DI07"/>
<keyword evidence="6" id="KW-0325">Glycoprotein</keyword>
<evidence type="ECO:0000313" key="10">
    <source>
        <dbReference type="EMBL" id="KZV84577.1"/>
    </source>
</evidence>
<feature type="compositionally biased region" description="Polar residues" evidence="7">
    <location>
        <begin position="1"/>
        <end position="11"/>
    </location>
</feature>
<feature type="transmembrane region" description="Helical" evidence="8">
    <location>
        <begin position="51"/>
        <end position="72"/>
    </location>
</feature>
<keyword evidence="5 8" id="KW-0472">Membrane</keyword>
<dbReference type="InterPro" id="IPR036259">
    <property type="entry name" value="MFS_trans_sf"/>
</dbReference>
<feature type="transmembrane region" description="Helical" evidence="8">
    <location>
        <begin position="468"/>
        <end position="490"/>
    </location>
</feature>
<name>A0A165DI07_EXIGL</name>
<dbReference type="SUPFAM" id="SSF103473">
    <property type="entry name" value="MFS general substrate transporter"/>
    <property type="match status" value="1"/>
</dbReference>
<keyword evidence="11" id="KW-1185">Reference proteome</keyword>
<dbReference type="EMBL" id="KV426219">
    <property type="protein sequence ID" value="KZV84577.1"/>
    <property type="molecule type" value="Genomic_DNA"/>
</dbReference>
<dbReference type="FunFam" id="1.20.1720.10:FF:000009">
    <property type="entry name" value="MFS multidrug transporter"/>
    <property type="match status" value="1"/>
</dbReference>
<evidence type="ECO:0000313" key="11">
    <source>
        <dbReference type="Proteomes" id="UP000077266"/>
    </source>
</evidence>